<dbReference type="Proteomes" id="UP000077266">
    <property type="component" value="Unassembled WGS sequence"/>
</dbReference>
<evidence type="ECO:0000256" key="1">
    <source>
        <dbReference type="ARBA" id="ARBA00004496"/>
    </source>
</evidence>
<name>A0A165IUF4_EXIGL</name>
<keyword evidence="5" id="KW-0067">ATP-binding</keyword>
<organism evidence="8 9">
    <name type="scientific">Exidia glandulosa HHB12029</name>
    <dbReference type="NCBI Taxonomy" id="1314781"/>
    <lineage>
        <taxon>Eukaryota</taxon>
        <taxon>Fungi</taxon>
        <taxon>Dikarya</taxon>
        <taxon>Basidiomycota</taxon>
        <taxon>Agaricomycotina</taxon>
        <taxon>Agaricomycetes</taxon>
        <taxon>Auriculariales</taxon>
        <taxon>Exidiaceae</taxon>
        <taxon>Exidia</taxon>
    </lineage>
</organism>
<evidence type="ECO:0000256" key="2">
    <source>
        <dbReference type="ARBA" id="ARBA00022490"/>
    </source>
</evidence>
<dbReference type="SUPFAM" id="SSF56112">
    <property type="entry name" value="Protein kinase-like (PK-like)"/>
    <property type="match status" value="1"/>
</dbReference>
<comment type="subcellular location">
    <subcellularLocation>
        <location evidence="1">Cytoplasm</location>
    </subcellularLocation>
</comment>
<dbReference type="OrthoDB" id="204958at2759"/>
<accession>A0A165IUF4</accession>
<dbReference type="InParanoid" id="A0A165IUF4"/>
<dbReference type="PANTHER" id="PTHR12272">
    <property type="entry name" value="DEADENYLATION COMPLEX SUBUNIT PAN3"/>
    <property type="match status" value="1"/>
</dbReference>
<dbReference type="FunFam" id="1.20.5.5160:FF:000002">
    <property type="entry name" value="PAN2-PAN3 deadenylation complex subunit PAN3"/>
    <property type="match status" value="1"/>
</dbReference>
<dbReference type="InterPro" id="IPR000719">
    <property type="entry name" value="Prot_kinase_dom"/>
</dbReference>
<dbReference type="FunFam" id="1.10.287.3700:FF:000001">
    <property type="entry name" value="PAN2-PAN3 deadenylation complex subunit PAN3"/>
    <property type="match status" value="1"/>
</dbReference>
<evidence type="ECO:0000256" key="6">
    <source>
        <dbReference type="ARBA" id="ARBA00023054"/>
    </source>
</evidence>
<dbReference type="GO" id="GO:0031251">
    <property type="term" value="C:PAN complex"/>
    <property type="evidence" value="ECO:0007669"/>
    <property type="project" value="InterPro"/>
</dbReference>
<keyword evidence="4" id="KW-0547">Nucleotide-binding</keyword>
<dbReference type="GO" id="GO:0004672">
    <property type="term" value="F:protein kinase activity"/>
    <property type="evidence" value="ECO:0007669"/>
    <property type="project" value="InterPro"/>
</dbReference>
<dbReference type="Gene3D" id="1.10.510.10">
    <property type="entry name" value="Transferase(Phosphotransferase) domain 1"/>
    <property type="match status" value="1"/>
</dbReference>
<dbReference type="GO" id="GO:0006397">
    <property type="term" value="P:mRNA processing"/>
    <property type="evidence" value="ECO:0007669"/>
    <property type="project" value="UniProtKB-KW"/>
</dbReference>
<evidence type="ECO:0000313" key="9">
    <source>
        <dbReference type="Proteomes" id="UP000077266"/>
    </source>
</evidence>
<evidence type="ECO:0000256" key="5">
    <source>
        <dbReference type="ARBA" id="ARBA00022840"/>
    </source>
</evidence>
<dbReference type="InterPro" id="IPR011009">
    <property type="entry name" value="Kinase-like_dom_sf"/>
</dbReference>
<dbReference type="PROSITE" id="PS50011">
    <property type="entry name" value="PROTEIN_KINASE_DOM"/>
    <property type="match status" value="1"/>
</dbReference>
<dbReference type="PANTHER" id="PTHR12272:SF11">
    <property type="entry name" value="PAN2-PAN3 DEADENYLATION COMPLEX SUBUNIT PAN3"/>
    <property type="match status" value="1"/>
</dbReference>
<gene>
    <name evidence="8" type="ORF">EXIGLDRAFT_612401</name>
</gene>
<dbReference type="Gene3D" id="1.20.5.5160">
    <property type="match status" value="1"/>
</dbReference>
<proteinExistence type="predicted"/>
<dbReference type="GO" id="GO:0005524">
    <property type="term" value="F:ATP binding"/>
    <property type="evidence" value="ECO:0007669"/>
    <property type="project" value="UniProtKB-KW"/>
</dbReference>
<dbReference type="Pfam" id="PF18101">
    <property type="entry name" value="Pan3_CK"/>
    <property type="match status" value="1"/>
</dbReference>
<dbReference type="GO" id="GO:0000289">
    <property type="term" value="P:nuclear-transcribed mRNA poly(A) tail shortening"/>
    <property type="evidence" value="ECO:0007669"/>
    <property type="project" value="InterPro"/>
</dbReference>
<keyword evidence="3" id="KW-0507">mRNA processing</keyword>
<dbReference type="GO" id="GO:0008143">
    <property type="term" value="F:poly(A) binding"/>
    <property type="evidence" value="ECO:0007669"/>
    <property type="project" value="TreeGrafter"/>
</dbReference>
<dbReference type="EMBL" id="KV425982">
    <property type="protein sequence ID" value="KZV93887.1"/>
    <property type="molecule type" value="Genomic_DNA"/>
</dbReference>
<dbReference type="FunCoup" id="A0A165IUF4">
    <property type="interactions" value="127"/>
</dbReference>
<reference evidence="8 9" key="1">
    <citation type="journal article" date="2016" name="Mol. Biol. Evol.">
        <title>Comparative Genomics of Early-Diverging Mushroom-Forming Fungi Provides Insights into the Origins of Lignocellulose Decay Capabilities.</title>
        <authorList>
            <person name="Nagy L.G."/>
            <person name="Riley R."/>
            <person name="Tritt A."/>
            <person name="Adam C."/>
            <person name="Daum C."/>
            <person name="Floudas D."/>
            <person name="Sun H."/>
            <person name="Yadav J.S."/>
            <person name="Pangilinan J."/>
            <person name="Larsson K.H."/>
            <person name="Matsuura K."/>
            <person name="Barry K."/>
            <person name="Labutti K."/>
            <person name="Kuo R."/>
            <person name="Ohm R.A."/>
            <person name="Bhattacharya S.S."/>
            <person name="Shirouzu T."/>
            <person name="Yoshinaga Y."/>
            <person name="Martin F.M."/>
            <person name="Grigoriev I.V."/>
            <person name="Hibbett D.S."/>
        </authorList>
    </citation>
    <scope>NUCLEOTIDE SEQUENCE [LARGE SCALE GENOMIC DNA]</scope>
    <source>
        <strain evidence="8 9">HHB12029</strain>
    </source>
</reference>
<feature type="domain" description="Protein kinase" evidence="7">
    <location>
        <begin position="26"/>
        <end position="355"/>
    </location>
</feature>
<protein>
    <recommendedName>
        <fullName evidence="7">Protein kinase domain-containing protein</fullName>
    </recommendedName>
</protein>
<dbReference type="InterPro" id="IPR041332">
    <property type="entry name" value="Pan3_CK"/>
</dbReference>
<dbReference type="STRING" id="1314781.A0A165IUF4"/>
<evidence type="ECO:0000313" key="8">
    <source>
        <dbReference type="EMBL" id="KZV93887.1"/>
    </source>
</evidence>
<evidence type="ECO:0000256" key="3">
    <source>
        <dbReference type="ARBA" id="ARBA00022664"/>
    </source>
</evidence>
<dbReference type="GO" id="GO:0000932">
    <property type="term" value="C:P-body"/>
    <property type="evidence" value="ECO:0007669"/>
    <property type="project" value="TreeGrafter"/>
</dbReference>
<keyword evidence="2" id="KW-0963">Cytoplasm</keyword>
<evidence type="ECO:0000256" key="4">
    <source>
        <dbReference type="ARBA" id="ARBA00022741"/>
    </source>
</evidence>
<dbReference type="Gene3D" id="1.10.287.3700">
    <property type="match status" value="1"/>
</dbReference>
<keyword evidence="9" id="KW-1185">Reference proteome</keyword>
<dbReference type="InterPro" id="IPR030844">
    <property type="entry name" value="PAN3"/>
</dbReference>
<dbReference type="AlphaFoldDB" id="A0A165IUF4"/>
<evidence type="ECO:0000259" key="7">
    <source>
        <dbReference type="PROSITE" id="PS50011"/>
    </source>
</evidence>
<sequence length="445" mass="50598">MARVAPQPGQFDLPEEVSGYHSLVPLELVGPERRRTFGPHHSTLYRAVKTSDGLCYALRRVENFRLTHEAAFTALEPWTRIRHPNIVGVREGFTTRAFNDDSLVVVYDFHGDSQTLADKYMRARMPRGRNAHTQDHIPEATLWSYIVQIANAIKTVHDRGLAVRQVDLVTKIIHTGKNRVRLSTCGVLDMFAFGQMQDVGLIQQHDLAEFGKLIIQLACQNAGAHNALPKAVDTMSRHYSPDLKTLAIYLYSKNAFKSISHVFDMLGPARLLQEIDNAQDYADQLESDMMSELENGRLVRLLCKFGFINERPEFDMDPRWAETGERYPIKLFRDYVFHQTDERGNAVLNLGHVISCLNKLDAGSEERVMLISREEQTCLVMTYKEIKACIETAFGCVPPSVLSPVADFALQRTLSHSLDPFLSRSRYRRSSILLAPYSIRYRAPD</sequence>
<keyword evidence="6" id="KW-0175">Coiled coil</keyword>